<name>A0A6T1YKL3_9EUGL</name>
<dbReference type="EMBL" id="HBJA01044235">
    <property type="protein sequence ID" value="CAE0804153.1"/>
    <property type="molecule type" value="Transcribed_RNA"/>
</dbReference>
<reference evidence="1" key="1">
    <citation type="submission" date="2021-01" db="EMBL/GenBank/DDBJ databases">
        <authorList>
            <person name="Corre E."/>
            <person name="Pelletier E."/>
            <person name="Niang G."/>
            <person name="Scheremetjew M."/>
            <person name="Finn R."/>
            <person name="Kale V."/>
            <person name="Holt S."/>
            <person name="Cochrane G."/>
            <person name="Meng A."/>
            <person name="Brown T."/>
            <person name="Cohen L."/>
        </authorList>
    </citation>
    <scope>NUCLEOTIDE SEQUENCE</scope>
    <source>
        <strain evidence="1">CCMP1594</strain>
    </source>
</reference>
<gene>
    <name evidence="1" type="ORF">EGYM00163_LOCUS15276</name>
    <name evidence="2" type="ORF">EGYM00163_LOCUS15277</name>
</gene>
<dbReference type="EMBL" id="HBJA01044234">
    <property type="protein sequence ID" value="CAE0804152.1"/>
    <property type="molecule type" value="Transcribed_RNA"/>
</dbReference>
<protein>
    <submittedName>
        <fullName evidence="1">Uncharacterized protein</fullName>
    </submittedName>
</protein>
<dbReference type="AlphaFoldDB" id="A0A6T1YKL3"/>
<evidence type="ECO:0000313" key="1">
    <source>
        <dbReference type="EMBL" id="CAE0804152.1"/>
    </source>
</evidence>
<sequence>MSAKGSLYAAPVISPQHLYPGHTAGPPVRLSDLRDPRAHAPLSPLRPISFFFVVVILLRGPGRPAAAILESWVMWGISVQSGTPTTAASEGGEGWKGGGRGSKNRLFCCYNIFDCPVQF</sequence>
<organism evidence="1">
    <name type="scientific">Eutreptiella gymnastica</name>
    <dbReference type="NCBI Taxonomy" id="73025"/>
    <lineage>
        <taxon>Eukaryota</taxon>
        <taxon>Discoba</taxon>
        <taxon>Euglenozoa</taxon>
        <taxon>Euglenida</taxon>
        <taxon>Spirocuta</taxon>
        <taxon>Euglenophyceae</taxon>
        <taxon>Eutreptiales</taxon>
        <taxon>Eutreptiaceae</taxon>
        <taxon>Eutreptiella</taxon>
    </lineage>
</organism>
<accession>A0A6T1YKL3</accession>
<proteinExistence type="predicted"/>
<evidence type="ECO:0000313" key="2">
    <source>
        <dbReference type="EMBL" id="CAE0804153.1"/>
    </source>
</evidence>